<evidence type="ECO:0000256" key="2">
    <source>
        <dbReference type="ARBA" id="ARBA00023012"/>
    </source>
</evidence>
<organism evidence="10 11">
    <name type="scientific">Butyricimonas virosa</name>
    <dbReference type="NCBI Taxonomy" id="544645"/>
    <lineage>
        <taxon>Bacteria</taxon>
        <taxon>Pseudomonadati</taxon>
        <taxon>Bacteroidota</taxon>
        <taxon>Bacteroidia</taxon>
        <taxon>Bacteroidales</taxon>
        <taxon>Odoribacteraceae</taxon>
        <taxon>Butyricimonas</taxon>
    </lineage>
</organism>
<dbReference type="SUPFAM" id="SSF46894">
    <property type="entry name" value="C-terminal effector domain of the bipartite response regulators"/>
    <property type="match status" value="1"/>
</dbReference>
<name>A0A415QHK2_9BACT</name>
<dbReference type="PROSITE" id="PS51755">
    <property type="entry name" value="OMPR_PHOB"/>
    <property type="match status" value="1"/>
</dbReference>
<keyword evidence="1 6" id="KW-0597">Phosphoprotein</keyword>
<accession>A0A415QHK2</accession>
<dbReference type="InterPro" id="IPR039420">
    <property type="entry name" value="WalR-like"/>
</dbReference>
<dbReference type="GO" id="GO:0006355">
    <property type="term" value="P:regulation of DNA-templated transcription"/>
    <property type="evidence" value="ECO:0007669"/>
    <property type="project" value="InterPro"/>
</dbReference>
<dbReference type="InterPro" id="IPR001789">
    <property type="entry name" value="Sig_transdc_resp-reg_receiver"/>
</dbReference>
<dbReference type="RefSeq" id="WP_118450126.1">
    <property type="nucleotide sequence ID" value="NZ_CABJDM010000011.1"/>
</dbReference>
<dbReference type="InterPro" id="IPR001867">
    <property type="entry name" value="OmpR/PhoB-type_DNA-bd"/>
</dbReference>
<dbReference type="PROSITE" id="PS50110">
    <property type="entry name" value="RESPONSE_REGULATORY"/>
    <property type="match status" value="1"/>
</dbReference>
<dbReference type="SUPFAM" id="SSF52172">
    <property type="entry name" value="CheY-like"/>
    <property type="match status" value="1"/>
</dbReference>
<dbReference type="GO" id="GO:0005829">
    <property type="term" value="C:cytosol"/>
    <property type="evidence" value="ECO:0007669"/>
    <property type="project" value="TreeGrafter"/>
</dbReference>
<feature type="domain" description="Response regulatory" evidence="8">
    <location>
        <begin position="6"/>
        <end position="120"/>
    </location>
</feature>
<evidence type="ECO:0000313" key="10">
    <source>
        <dbReference type="EMBL" id="RHM42731.1"/>
    </source>
</evidence>
<dbReference type="GO" id="GO:0000156">
    <property type="term" value="F:phosphorelay response regulator activity"/>
    <property type="evidence" value="ECO:0007669"/>
    <property type="project" value="TreeGrafter"/>
</dbReference>
<keyword evidence="2" id="KW-0902">Two-component regulatory system</keyword>
<evidence type="ECO:0000256" key="4">
    <source>
        <dbReference type="ARBA" id="ARBA00023125"/>
    </source>
</evidence>
<evidence type="ECO:0000313" key="11">
    <source>
        <dbReference type="Proteomes" id="UP000286038"/>
    </source>
</evidence>
<protein>
    <submittedName>
        <fullName evidence="10">DNA-binding response regulator</fullName>
    </submittedName>
</protein>
<evidence type="ECO:0000256" key="3">
    <source>
        <dbReference type="ARBA" id="ARBA00023015"/>
    </source>
</evidence>
<feature type="DNA-binding region" description="OmpR/PhoB-type" evidence="7">
    <location>
        <begin position="129"/>
        <end position="229"/>
    </location>
</feature>
<evidence type="ECO:0000259" key="8">
    <source>
        <dbReference type="PROSITE" id="PS50110"/>
    </source>
</evidence>
<evidence type="ECO:0000256" key="5">
    <source>
        <dbReference type="ARBA" id="ARBA00023163"/>
    </source>
</evidence>
<dbReference type="Gene3D" id="1.10.10.10">
    <property type="entry name" value="Winged helix-like DNA-binding domain superfamily/Winged helix DNA-binding domain"/>
    <property type="match status" value="1"/>
</dbReference>
<evidence type="ECO:0000256" key="6">
    <source>
        <dbReference type="PROSITE-ProRule" id="PRU00169"/>
    </source>
</evidence>
<dbReference type="PANTHER" id="PTHR48111">
    <property type="entry name" value="REGULATOR OF RPOS"/>
    <property type="match status" value="1"/>
</dbReference>
<dbReference type="AlphaFoldDB" id="A0A415QHK2"/>
<dbReference type="SMART" id="SM00448">
    <property type="entry name" value="REC"/>
    <property type="match status" value="1"/>
</dbReference>
<dbReference type="Pfam" id="PF00072">
    <property type="entry name" value="Response_reg"/>
    <property type="match status" value="1"/>
</dbReference>
<dbReference type="InterPro" id="IPR016032">
    <property type="entry name" value="Sig_transdc_resp-reg_C-effctor"/>
</dbReference>
<feature type="domain" description="OmpR/PhoB-type" evidence="9">
    <location>
        <begin position="129"/>
        <end position="229"/>
    </location>
</feature>
<evidence type="ECO:0000256" key="7">
    <source>
        <dbReference type="PROSITE-ProRule" id="PRU01091"/>
    </source>
</evidence>
<feature type="modified residue" description="4-aspartylphosphate" evidence="6">
    <location>
        <position position="55"/>
    </location>
</feature>
<dbReference type="GO" id="GO:0032993">
    <property type="term" value="C:protein-DNA complex"/>
    <property type="evidence" value="ECO:0007669"/>
    <property type="project" value="TreeGrafter"/>
</dbReference>
<dbReference type="InterPro" id="IPR036388">
    <property type="entry name" value="WH-like_DNA-bd_sf"/>
</dbReference>
<dbReference type="InterPro" id="IPR011006">
    <property type="entry name" value="CheY-like_superfamily"/>
</dbReference>
<dbReference type="PANTHER" id="PTHR48111:SF1">
    <property type="entry name" value="TWO-COMPONENT RESPONSE REGULATOR ORR33"/>
    <property type="match status" value="1"/>
</dbReference>
<gene>
    <name evidence="10" type="ORF">DWZ68_10695</name>
</gene>
<dbReference type="Proteomes" id="UP000286038">
    <property type="component" value="Unassembled WGS sequence"/>
</dbReference>
<dbReference type="GO" id="GO:0000976">
    <property type="term" value="F:transcription cis-regulatory region binding"/>
    <property type="evidence" value="ECO:0007669"/>
    <property type="project" value="TreeGrafter"/>
</dbReference>
<sequence>MEKKVDVLYAEDDDKMAGVVKKLLEDNEFHVRIACDGRRAWDIFQRSIPDLLLLDLEMPRKDGLEIVKLVRRVNKRVPIVFYSSYMNVEKELEAIKLGADDCIRKGCPMELLLEKLRSIYRRVIKDEGSPQIYFLSETTKFNAVVGLLVINGKNLLLKSMDSRLLHLLCVKMHEIASNDYLIRGLWGNYSYAEKGNALRKGIIRLRDILGADTALMVGNSFGEGYFLTSRNLHLKA</sequence>
<evidence type="ECO:0000256" key="1">
    <source>
        <dbReference type="ARBA" id="ARBA00022553"/>
    </source>
</evidence>
<reference evidence="10 11" key="1">
    <citation type="submission" date="2018-08" db="EMBL/GenBank/DDBJ databases">
        <title>A genome reference for cultivated species of the human gut microbiota.</title>
        <authorList>
            <person name="Zou Y."/>
            <person name="Xue W."/>
            <person name="Luo G."/>
        </authorList>
    </citation>
    <scope>NUCLEOTIDE SEQUENCE [LARGE SCALE GENOMIC DNA]</scope>
    <source>
        <strain evidence="10 11">AF34-33</strain>
    </source>
</reference>
<evidence type="ECO:0000259" key="9">
    <source>
        <dbReference type="PROSITE" id="PS51755"/>
    </source>
</evidence>
<keyword evidence="5" id="KW-0804">Transcription</keyword>
<dbReference type="Gene3D" id="3.40.50.2300">
    <property type="match status" value="1"/>
</dbReference>
<dbReference type="EMBL" id="QRPV01000011">
    <property type="protein sequence ID" value="RHM42731.1"/>
    <property type="molecule type" value="Genomic_DNA"/>
</dbReference>
<dbReference type="CDD" id="cd00156">
    <property type="entry name" value="REC"/>
    <property type="match status" value="1"/>
</dbReference>
<proteinExistence type="predicted"/>
<keyword evidence="4 7" id="KW-0238">DNA-binding</keyword>
<comment type="caution">
    <text evidence="10">The sequence shown here is derived from an EMBL/GenBank/DDBJ whole genome shotgun (WGS) entry which is preliminary data.</text>
</comment>
<keyword evidence="3" id="KW-0805">Transcription regulation</keyword>